<protein>
    <submittedName>
        <fullName evidence="1">Uncharacterized protein</fullName>
    </submittedName>
</protein>
<dbReference type="Proteomes" id="UP001432209">
    <property type="component" value="Chromosome"/>
</dbReference>
<keyword evidence="2" id="KW-1185">Reference proteome</keyword>
<evidence type="ECO:0000313" key="1">
    <source>
        <dbReference type="EMBL" id="WUX50093.1"/>
    </source>
</evidence>
<name>A0ABZ1ZXX5_STRNV</name>
<organism evidence="1 2">
    <name type="scientific">Streptomyces niveus</name>
    <name type="common">Streptomyces spheroides</name>
    <dbReference type="NCBI Taxonomy" id="193462"/>
    <lineage>
        <taxon>Bacteria</taxon>
        <taxon>Bacillati</taxon>
        <taxon>Actinomycetota</taxon>
        <taxon>Actinomycetes</taxon>
        <taxon>Kitasatosporales</taxon>
        <taxon>Streptomycetaceae</taxon>
        <taxon>Streptomyces</taxon>
    </lineage>
</organism>
<dbReference type="EMBL" id="CP109495">
    <property type="protein sequence ID" value="WUX50093.1"/>
    <property type="molecule type" value="Genomic_DNA"/>
</dbReference>
<gene>
    <name evidence="1" type="ORF">OG442_00080</name>
</gene>
<sequence length="202" mass="22641">MLRSTWLAEGRAQVPPETVEAGMWEELTAEATRCEPHAVVRHNQRPGLLAMRDGSITSPQRCRVHPGGKALNALARSKTLADIAGEATGRRNLTAIRFGLKYYAPGDYMHVHRDDGKCEITLSTGLTPGLAPMGWLPRLRHLSTREITQRLADTPYPNGELFPIRYREFTAFDGGRIPHWRTPLDTRSREVLLTICYADLTP</sequence>
<reference evidence="1" key="1">
    <citation type="submission" date="2022-10" db="EMBL/GenBank/DDBJ databases">
        <title>The complete genomes of actinobacterial strains from the NBC collection.</title>
        <authorList>
            <person name="Joergensen T.S."/>
            <person name="Alvarez Arevalo M."/>
            <person name="Sterndorff E.B."/>
            <person name="Faurdal D."/>
            <person name="Vuksanovic O."/>
            <person name="Mourched A.-S."/>
            <person name="Charusanti P."/>
            <person name="Shaw S."/>
            <person name="Blin K."/>
            <person name="Weber T."/>
        </authorList>
    </citation>
    <scope>NUCLEOTIDE SEQUENCE</scope>
    <source>
        <strain evidence="1">NBC_01432</strain>
    </source>
</reference>
<evidence type="ECO:0000313" key="2">
    <source>
        <dbReference type="Proteomes" id="UP001432209"/>
    </source>
</evidence>
<proteinExistence type="predicted"/>
<dbReference type="RefSeq" id="WP_329073633.1">
    <property type="nucleotide sequence ID" value="NZ_CP109495.1"/>
</dbReference>
<accession>A0ABZ1ZXX5</accession>